<dbReference type="NCBIfam" id="TIGR03891">
    <property type="entry name" value="thiopep_ocin"/>
    <property type="match status" value="1"/>
</dbReference>
<organism evidence="3 4">
    <name type="scientific">Streptomyces yaizuensis</name>
    <dbReference type="NCBI Taxonomy" id="2989713"/>
    <lineage>
        <taxon>Bacteria</taxon>
        <taxon>Bacillati</taxon>
        <taxon>Actinomycetota</taxon>
        <taxon>Actinomycetes</taxon>
        <taxon>Kitasatosporales</taxon>
        <taxon>Streptomycetaceae</taxon>
        <taxon>Streptomyces</taxon>
    </lineage>
</organism>
<accession>A0ABQ5P9M2</accession>
<evidence type="ECO:0000313" key="3">
    <source>
        <dbReference type="EMBL" id="GLF99270.1"/>
    </source>
</evidence>
<feature type="domain" description="Lantibiotic dehydratase N-terminal" evidence="1">
    <location>
        <begin position="52"/>
        <end position="689"/>
    </location>
</feature>
<sequence length="1015" mass="110203">MTAGMPIGHRPRISALLRVSTDPGGLDLPRDLGLSDTDGSARGREWLAAVWQRPEVRVAVSTASPALSDRIGEILSGRRCDARRTQRAVLSLASYLLRWQGRPTPFGLFAGVAPARIGGVPQAASGRKHRTTVRADSAWLAGIITRLHHCPQLLEQLPVMAANTGCVRGNRWVAPGLPTDDRAQSLAPVEVSVRHTGPVAAALVCAASPVRYGELRALLTERFPAAPRDRIDTMLRGLVTENILITSLWAPMTCIDSLGHLCAELAAVGARRMPGIEALVGGLFSIRDEITAGGAEENGLAERMRSLCDTTPVPLIVDTVVDCEVRIPEAVVGEVRSAVEVLCRLSPYPFGYPAWRDYHGRFRARYGTGAVVPVLDLVADSGLGYPAGFLGSPYTNPGRRLTERDEKLLRLVQQATLDGSGEIVLTEPIIADLAADATDLVPVPRVEVAVEIHAATVAALGRGEFRLLMTGTPRPGSSMAGRFAHLLPEPDRDRLSATCQSASPGGLAAQLSFVPRRRRNENIARTMRLLPHVIPLSEHRPKDGAVIEPADLAVTADSQSFHLVQLSTGRLVEPRVLHALEAGVHTPPLARFLAEIGTARCAVYKSFDFGAAAQLPFLPRIRYRRTVLAQARWLLDAEDLPGRASSASAWETAFSAWRAGLRVPERITMVERDQRLPLDLTHPVHRLLLRTRLDRSRRIELREAPGPQDLDWLGRAHELLLSLALPEPDRRRTPNPIRAVEPDASHLPGHSAVLQARIHAHPDRFDEILAEHLAALVDSFGTHQQWWFSRHRVTPRPDADQHLALCLTLPDPDTYGSAAERVHDWSEGLRRRRLLAQLTLATYQPQAGRYGHGTAMQAAHSVFAADSAAAVAQIHTALGGTDGQALAAASLVDLAVRFAPTAEEGLHWLVRDLRRQKGPLDRSLRDRALDLADPCGNAFPSLPGAKAVAAAWQRRATALAAYRDELSAQRAPLAALGSLLHLHHVRALGIGPDRERVTDRLVRACALRRTAGGAG</sequence>
<keyword evidence="4" id="KW-1185">Reference proteome</keyword>
<dbReference type="Pfam" id="PF14028">
    <property type="entry name" value="Lant_dehydr_C"/>
    <property type="match status" value="1"/>
</dbReference>
<evidence type="ECO:0000259" key="1">
    <source>
        <dbReference type="Pfam" id="PF04738"/>
    </source>
</evidence>
<dbReference type="InterPro" id="IPR023809">
    <property type="entry name" value="Thiopep_bacteriocin_synth_dom"/>
</dbReference>
<dbReference type="InterPro" id="IPR006827">
    <property type="entry name" value="Lant_deHydtase_N"/>
</dbReference>
<dbReference type="RefSeq" id="WP_323451216.1">
    <property type="nucleotide sequence ID" value="NZ_BSBI01000019.1"/>
</dbReference>
<dbReference type="Proteomes" id="UP001291653">
    <property type="component" value="Unassembled WGS sequence"/>
</dbReference>
<feature type="domain" description="Thiopeptide-type bacteriocin biosynthesis" evidence="2">
    <location>
        <begin position="755"/>
        <end position="1001"/>
    </location>
</feature>
<name>A0ABQ5P9M2_9ACTN</name>
<reference evidence="3 4" key="1">
    <citation type="submission" date="2022-10" db="EMBL/GenBank/DDBJ databases">
        <title>Draft genome sequence of Streptomyces sp. YSPA8.</title>
        <authorList>
            <person name="Moriuchi R."/>
            <person name="Dohra H."/>
            <person name="Yamamura H."/>
            <person name="Kodani S."/>
        </authorList>
    </citation>
    <scope>NUCLEOTIDE SEQUENCE [LARGE SCALE GENOMIC DNA]</scope>
    <source>
        <strain evidence="3 4">YSPA8</strain>
    </source>
</reference>
<comment type="caution">
    <text evidence="3">The sequence shown here is derived from an EMBL/GenBank/DDBJ whole genome shotgun (WGS) entry which is preliminary data.</text>
</comment>
<dbReference type="Pfam" id="PF04738">
    <property type="entry name" value="Lant_dehydr_N"/>
    <property type="match status" value="1"/>
</dbReference>
<dbReference type="EMBL" id="BSBI01000019">
    <property type="protein sequence ID" value="GLF99270.1"/>
    <property type="molecule type" value="Genomic_DNA"/>
</dbReference>
<gene>
    <name evidence="3" type="ORF">SYYSPA8_33255</name>
</gene>
<evidence type="ECO:0000259" key="2">
    <source>
        <dbReference type="Pfam" id="PF14028"/>
    </source>
</evidence>
<evidence type="ECO:0000313" key="4">
    <source>
        <dbReference type="Proteomes" id="UP001291653"/>
    </source>
</evidence>
<protein>
    <submittedName>
        <fullName evidence="3">Lantibiotic dehydratase</fullName>
    </submittedName>
</protein>
<proteinExistence type="predicted"/>